<dbReference type="PANTHER" id="PTHR34676:SF8">
    <property type="entry name" value="TRANSMEMBRANE PROTEIN"/>
    <property type="match status" value="1"/>
</dbReference>
<evidence type="ECO:0000313" key="3">
    <source>
        <dbReference type="EMBL" id="MQL88767.1"/>
    </source>
</evidence>
<sequence>MAAKGNFEGYSVNRPPLFNGEDYPYWKTRMEYFLQGHDYQIWSIVEEGDLVVTNEKAQWTDEDRKKISLNCKAKSILCCALSKKEFNRVSACKSSMEMWEKLRITYEGTDKVMETRIDILVTQYERFQMQSGESITQMFSRFTDITNGLASLGKSYEIADMVRTILRSLPSSWTPKVTAIEETNDLKRMSVEKLIGSLMAHEINMERLGESSSRKKHSNALKAEEESSEASSSRSEVDSENEEAMLSKRLQRILAKKKKFQSGKSSKKFRRYKKKAMAAAWENSSDSDSESSSSSDEEEANLVLMANIEEKVNPRASKWYLDSGCSRHMTGNLKLFSHLQAEEGTVTYGDNGKGTVVGSGSVNSKGKTVIEDVLLVKGLKHNLISISQLCDTGHQIKFQESKCSILKDGAIIFEANIEKNLYVLYLEELKEQN</sequence>
<dbReference type="PANTHER" id="PTHR34676">
    <property type="entry name" value="DUF4219 DOMAIN-CONTAINING PROTEIN-RELATED"/>
    <property type="match status" value="1"/>
</dbReference>
<feature type="compositionally biased region" description="Acidic residues" evidence="1">
    <location>
        <begin position="285"/>
        <end position="299"/>
    </location>
</feature>
<comment type="caution">
    <text evidence="3">The sequence shown here is derived from an EMBL/GenBank/DDBJ whole genome shotgun (WGS) entry which is preliminary data.</text>
</comment>
<dbReference type="EMBL" id="NMUH01001088">
    <property type="protein sequence ID" value="MQL88767.1"/>
    <property type="molecule type" value="Genomic_DNA"/>
</dbReference>
<dbReference type="Proteomes" id="UP000652761">
    <property type="component" value="Unassembled WGS sequence"/>
</dbReference>
<proteinExistence type="predicted"/>
<name>A0A843V266_COLES</name>
<feature type="region of interest" description="Disordered" evidence="1">
    <location>
        <begin position="280"/>
        <end position="299"/>
    </location>
</feature>
<organism evidence="3 4">
    <name type="scientific">Colocasia esculenta</name>
    <name type="common">Wild taro</name>
    <name type="synonym">Arum esculentum</name>
    <dbReference type="NCBI Taxonomy" id="4460"/>
    <lineage>
        <taxon>Eukaryota</taxon>
        <taxon>Viridiplantae</taxon>
        <taxon>Streptophyta</taxon>
        <taxon>Embryophyta</taxon>
        <taxon>Tracheophyta</taxon>
        <taxon>Spermatophyta</taxon>
        <taxon>Magnoliopsida</taxon>
        <taxon>Liliopsida</taxon>
        <taxon>Araceae</taxon>
        <taxon>Aroideae</taxon>
        <taxon>Colocasieae</taxon>
        <taxon>Colocasia</taxon>
    </lineage>
</organism>
<protein>
    <recommendedName>
        <fullName evidence="2">Retrovirus-related Pol polyprotein from transposon TNT 1-94-like beta-barrel domain-containing protein</fullName>
    </recommendedName>
</protein>
<evidence type="ECO:0000259" key="2">
    <source>
        <dbReference type="Pfam" id="PF22936"/>
    </source>
</evidence>
<feature type="non-terminal residue" evidence="3">
    <location>
        <position position="1"/>
    </location>
</feature>
<dbReference type="InterPro" id="IPR054722">
    <property type="entry name" value="PolX-like_BBD"/>
</dbReference>
<gene>
    <name evidence="3" type="ORF">Taro_021332</name>
</gene>
<feature type="region of interest" description="Disordered" evidence="1">
    <location>
        <begin position="206"/>
        <end position="244"/>
    </location>
</feature>
<dbReference type="OrthoDB" id="1698982at2759"/>
<dbReference type="Pfam" id="PF22936">
    <property type="entry name" value="Pol_BBD"/>
    <property type="match status" value="1"/>
</dbReference>
<reference evidence="3" key="1">
    <citation type="submission" date="2017-07" db="EMBL/GenBank/DDBJ databases">
        <title>Taro Niue Genome Assembly and Annotation.</title>
        <authorList>
            <person name="Atibalentja N."/>
            <person name="Keating K."/>
            <person name="Fields C.J."/>
        </authorList>
    </citation>
    <scope>NUCLEOTIDE SEQUENCE</scope>
    <source>
        <strain evidence="3">Niue_2</strain>
        <tissue evidence="3">Leaf</tissue>
    </source>
</reference>
<dbReference type="AlphaFoldDB" id="A0A843V266"/>
<evidence type="ECO:0000313" key="4">
    <source>
        <dbReference type="Proteomes" id="UP000652761"/>
    </source>
</evidence>
<evidence type="ECO:0000256" key="1">
    <source>
        <dbReference type="SAM" id="MobiDB-lite"/>
    </source>
</evidence>
<keyword evidence="4" id="KW-1185">Reference proteome</keyword>
<dbReference type="Pfam" id="PF14223">
    <property type="entry name" value="Retrotran_gag_2"/>
    <property type="match status" value="1"/>
</dbReference>
<feature type="domain" description="Retrovirus-related Pol polyprotein from transposon TNT 1-94-like beta-barrel" evidence="2">
    <location>
        <begin position="319"/>
        <end position="393"/>
    </location>
</feature>
<accession>A0A843V266</accession>